<reference evidence="4" key="1">
    <citation type="submission" date="2021-10" db="EMBL/GenBank/DDBJ databases">
        <title>Tamlana sargassums sp. nov., and Tamlana laminarinivorans sp. nov., two new bacteria isolated from the brown alga.</title>
        <authorList>
            <person name="Li J."/>
        </authorList>
    </citation>
    <scope>NUCLEOTIDE SEQUENCE</scope>
    <source>
        <strain evidence="4">PT2-4</strain>
    </source>
</reference>
<dbReference type="GO" id="GO:0004518">
    <property type="term" value="F:nuclease activity"/>
    <property type="evidence" value="ECO:0007669"/>
    <property type="project" value="UniProtKB-KW"/>
</dbReference>
<dbReference type="NCBIfam" id="NF012211">
    <property type="entry name" value="tand_rpt_95"/>
    <property type="match status" value="3"/>
</dbReference>
<dbReference type="GO" id="GO:0016787">
    <property type="term" value="F:hydrolase activity"/>
    <property type="evidence" value="ECO:0007669"/>
    <property type="project" value="UniProtKB-KW"/>
</dbReference>
<evidence type="ECO:0000313" key="4">
    <source>
        <dbReference type="EMBL" id="MCB4797974.1"/>
    </source>
</evidence>
<keyword evidence="5" id="KW-1185">Reference proteome</keyword>
<dbReference type="SUPFAM" id="SSF54060">
    <property type="entry name" value="His-Me finger endonucleases"/>
    <property type="match status" value="1"/>
</dbReference>
<dbReference type="InterPro" id="IPR044925">
    <property type="entry name" value="His-Me_finger_sf"/>
</dbReference>
<dbReference type="EMBL" id="JAJAPW010000002">
    <property type="protein sequence ID" value="MCB4797974.1"/>
    <property type="molecule type" value="Genomic_DNA"/>
</dbReference>
<dbReference type="Gene3D" id="2.60.40.3440">
    <property type="match status" value="3"/>
</dbReference>
<dbReference type="Pfam" id="PF04231">
    <property type="entry name" value="Endonuclease_1"/>
    <property type="match status" value="1"/>
</dbReference>
<evidence type="ECO:0000256" key="1">
    <source>
        <dbReference type="ARBA" id="ARBA00006429"/>
    </source>
</evidence>
<accession>A0A9X1HXI5</accession>
<dbReference type="Proteomes" id="UP001139199">
    <property type="component" value="Unassembled WGS sequence"/>
</dbReference>
<dbReference type="AlphaFoldDB" id="A0A9X1HXI5"/>
<sequence>MKKCIYFIVLMAIFGCSDNSSDNTVEPPIALDDTVTTQENTAVIIDVLNNDTLINNATLNDFDAVSVNGGSITQSSSKLVYTPLDGFTGTDTFEYTICDGFANPNCDTASVSITVTDEGDAIAVDDAFEVLENASITFNVLSNDTLLDGAELTSVDASSTNGEVVLNNDYTISYTSNNGFSGEDTFTYTLCDNDETPTCVTATVTITVIDEGNPEAFDDIVNISENSSNITISVLENDTVIDDAVVSSIDNALSVGAVVLNTDGTVSYTPPADFTGTDSFTYTICDDDATPYCSTATVNIKIITPMVFNMPSELMEYYEDVIFTTDTDVMLSELETVTETKHTTKLTYGQRHNYLYDADEDMSNTDNVVLIYSGESRYWEEYDSPTNTYEITSFNTEHIYPQSLLNDSEEAPNDIHHMRVCDQSINSQRSNHPYREGSGSYLLTNQEWYPGDDWKGDVARMVMYVHIRYGDSFAEVGSLELFLKWNAEDPVSEFEKQRNNVIYGAQGNRNPFIDNPYLATLIWGGDAAENTWE</sequence>
<comment type="similarity">
    <text evidence="1">Belongs to the EndA/NucM nuclease family.</text>
</comment>
<dbReference type="PANTHER" id="PTHR33607">
    <property type="entry name" value="ENDONUCLEASE-1"/>
    <property type="match status" value="1"/>
</dbReference>
<evidence type="ECO:0000256" key="2">
    <source>
        <dbReference type="ARBA" id="ARBA00022722"/>
    </source>
</evidence>
<evidence type="ECO:0000256" key="3">
    <source>
        <dbReference type="ARBA" id="ARBA00022801"/>
    </source>
</evidence>
<proteinExistence type="inferred from homology"/>
<protein>
    <submittedName>
        <fullName evidence="4">Ig-like domain-containing protein</fullName>
    </submittedName>
</protein>
<dbReference type="PANTHER" id="PTHR33607:SF2">
    <property type="entry name" value="ENDONUCLEASE-1"/>
    <property type="match status" value="1"/>
</dbReference>
<dbReference type="InterPro" id="IPR007346">
    <property type="entry name" value="Endonuclease-I"/>
</dbReference>
<keyword evidence="2" id="KW-0540">Nuclease</keyword>
<name>A0A9X1HXI5_9FLAO</name>
<keyword evidence="3" id="KW-0378">Hydrolase</keyword>
<comment type="caution">
    <text evidence="4">The sequence shown here is derived from an EMBL/GenBank/DDBJ whole genome shotgun (WGS) entry which is preliminary data.</text>
</comment>
<dbReference type="Pfam" id="PF17963">
    <property type="entry name" value="Big_9"/>
    <property type="match status" value="3"/>
</dbReference>
<dbReference type="RefSeq" id="WP_226541131.1">
    <property type="nucleotide sequence ID" value="NZ_JAJAPW010000002.1"/>
</dbReference>
<gene>
    <name evidence="4" type="ORF">LG649_03910</name>
</gene>
<evidence type="ECO:0000313" key="5">
    <source>
        <dbReference type="Proteomes" id="UP001139199"/>
    </source>
</evidence>
<organism evidence="4 5">
    <name type="scientific">Neotamlana laminarinivorans</name>
    <dbReference type="NCBI Taxonomy" id="2883124"/>
    <lineage>
        <taxon>Bacteria</taxon>
        <taxon>Pseudomonadati</taxon>
        <taxon>Bacteroidota</taxon>
        <taxon>Flavobacteriia</taxon>
        <taxon>Flavobacteriales</taxon>
        <taxon>Flavobacteriaceae</taxon>
        <taxon>Neotamlana</taxon>
    </lineage>
</organism>
<dbReference type="PROSITE" id="PS51257">
    <property type="entry name" value="PROKAR_LIPOPROTEIN"/>
    <property type="match status" value="1"/>
</dbReference>